<dbReference type="InterPro" id="IPR042108">
    <property type="entry name" value="GTPase_HflX_N_sf"/>
</dbReference>
<sequence length="172" mass="18476">MRYSRWRPQVRKVRGSEPVPSAVVDPREAICANGVVVAGLFSAKLKDYDEVMDQLAAEVTGLGGNVVGRFVQRRGISEHRKGRSSGGKANMDRPCSSQTLMTTGKVREIAAAVAETDASAVVFANELTERQRRALTRSLGCPVFGKKGLPVSRTPTKDETGSWRSSETGPGG</sequence>
<dbReference type="Proteomes" id="UP001501842">
    <property type="component" value="Unassembled WGS sequence"/>
</dbReference>
<dbReference type="InterPro" id="IPR025121">
    <property type="entry name" value="GTPase_HflX_N"/>
</dbReference>
<evidence type="ECO:0000313" key="3">
    <source>
        <dbReference type="EMBL" id="GAA2721191.1"/>
    </source>
</evidence>
<accession>A0ABN3TYX3</accession>
<keyword evidence="4" id="KW-1185">Reference proteome</keyword>
<dbReference type="EMBL" id="BAAATZ010000003">
    <property type="protein sequence ID" value="GAA2721191.1"/>
    <property type="molecule type" value="Genomic_DNA"/>
</dbReference>
<feature type="compositionally biased region" description="Polar residues" evidence="1">
    <location>
        <begin position="162"/>
        <end position="172"/>
    </location>
</feature>
<evidence type="ECO:0000313" key="4">
    <source>
        <dbReference type="Proteomes" id="UP001501842"/>
    </source>
</evidence>
<evidence type="ECO:0000259" key="2">
    <source>
        <dbReference type="Pfam" id="PF13167"/>
    </source>
</evidence>
<organism evidence="3 4">
    <name type="scientific">Actinocorallia aurantiaca</name>
    <dbReference type="NCBI Taxonomy" id="46204"/>
    <lineage>
        <taxon>Bacteria</taxon>
        <taxon>Bacillati</taxon>
        <taxon>Actinomycetota</taxon>
        <taxon>Actinomycetes</taxon>
        <taxon>Streptosporangiales</taxon>
        <taxon>Thermomonosporaceae</taxon>
        <taxon>Actinocorallia</taxon>
    </lineage>
</organism>
<reference evidence="3 4" key="1">
    <citation type="journal article" date="2019" name="Int. J. Syst. Evol. Microbiol.">
        <title>The Global Catalogue of Microorganisms (GCM) 10K type strain sequencing project: providing services to taxonomists for standard genome sequencing and annotation.</title>
        <authorList>
            <consortium name="The Broad Institute Genomics Platform"/>
            <consortium name="The Broad Institute Genome Sequencing Center for Infectious Disease"/>
            <person name="Wu L."/>
            <person name="Ma J."/>
        </authorList>
    </citation>
    <scope>NUCLEOTIDE SEQUENCE [LARGE SCALE GENOMIC DNA]</scope>
    <source>
        <strain evidence="3 4">JCM 8201</strain>
    </source>
</reference>
<feature type="region of interest" description="Disordered" evidence="1">
    <location>
        <begin position="77"/>
        <end position="97"/>
    </location>
</feature>
<dbReference type="Pfam" id="PF13167">
    <property type="entry name" value="GTP-bdg_N"/>
    <property type="match status" value="1"/>
</dbReference>
<feature type="domain" description="GTPase HflX N-terminal" evidence="2">
    <location>
        <begin position="95"/>
        <end position="149"/>
    </location>
</feature>
<proteinExistence type="predicted"/>
<evidence type="ECO:0000256" key="1">
    <source>
        <dbReference type="SAM" id="MobiDB-lite"/>
    </source>
</evidence>
<gene>
    <name evidence="3" type="ORF">GCM10010439_10890</name>
</gene>
<name>A0ABN3TYX3_9ACTN</name>
<feature type="region of interest" description="Disordered" evidence="1">
    <location>
        <begin position="146"/>
        <end position="172"/>
    </location>
</feature>
<protein>
    <recommendedName>
        <fullName evidence="2">GTPase HflX N-terminal domain-containing protein</fullName>
    </recommendedName>
</protein>
<dbReference type="Gene3D" id="3.40.50.11060">
    <property type="entry name" value="GTPase HflX, N-terminal domain"/>
    <property type="match status" value="1"/>
</dbReference>
<comment type="caution">
    <text evidence="3">The sequence shown here is derived from an EMBL/GenBank/DDBJ whole genome shotgun (WGS) entry which is preliminary data.</text>
</comment>